<evidence type="ECO:0000313" key="2">
    <source>
        <dbReference type="EMBL" id="KAL3084218.1"/>
    </source>
</evidence>
<dbReference type="Proteomes" id="UP001620645">
    <property type="component" value="Unassembled WGS sequence"/>
</dbReference>
<feature type="chain" id="PRO_5044820743" evidence="1">
    <location>
        <begin position="22"/>
        <end position="224"/>
    </location>
</feature>
<keyword evidence="3" id="KW-1185">Reference proteome</keyword>
<name>A0ABD2J551_HETSC</name>
<proteinExistence type="predicted"/>
<evidence type="ECO:0000256" key="1">
    <source>
        <dbReference type="SAM" id="SignalP"/>
    </source>
</evidence>
<organism evidence="2 3">
    <name type="scientific">Heterodera schachtii</name>
    <name type="common">Sugarbeet cyst nematode worm</name>
    <name type="synonym">Tylenchus schachtii</name>
    <dbReference type="NCBI Taxonomy" id="97005"/>
    <lineage>
        <taxon>Eukaryota</taxon>
        <taxon>Metazoa</taxon>
        <taxon>Ecdysozoa</taxon>
        <taxon>Nematoda</taxon>
        <taxon>Chromadorea</taxon>
        <taxon>Rhabditida</taxon>
        <taxon>Tylenchina</taxon>
        <taxon>Tylenchomorpha</taxon>
        <taxon>Tylenchoidea</taxon>
        <taxon>Heteroderidae</taxon>
        <taxon>Heteroderinae</taxon>
        <taxon>Heterodera</taxon>
    </lineage>
</organism>
<evidence type="ECO:0000313" key="3">
    <source>
        <dbReference type="Proteomes" id="UP001620645"/>
    </source>
</evidence>
<feature type="signal peptide" evidence="1">
    <location>
        <begin position="1"/>
        <end position="21"/>
    </location>
</feature>
<reference evidence="2 3" key="1">
    <citation type="submission" date="2024-10" db="EMBL/GenBank/DDBJ databases">
        <authorList>
            <person name="Kim D."/>
        </authorList>
    </citation>
    <scope>NUCLEOTIDE SEQUENCE [LARGE SCALE GENOMIC DNA]</scope>
    <source>
        <strain evidence="2">Taebaek</strain>
    </source>
</reference>
<dbReference type="EMBL" id="JBICCN010000238">
    <property type="protein sequence ID" value="KAL3084218.1"/>
    <property type="molecule type" value="Genomic_DNA"/>
</dbReference>
<protein>
    <submittedName>
        <fullName evidence="2">Uncharacterized protein</fullName>
    </submittedName>
</protein>
<keyword evidence="1" id="KW-0732">Signal</keyword>
<comment type="caution">
    <text evidence="2">The sequence shown here is derived from an EMBL/GenBank/DDBJ whole genome shotgun (WGS) entry which is preliminary data.</text>
</comment>
<sequence length="224" mass="25182">MPNFLLISFFALVVLWPISLAIDTEDVKDFEDEFSLLTSSTWDTISKLRLVSQVSFVRVAGPVGALIAAGADVAFKPDSEELKAMEKLHDYVKTQFGVLSRQKVTDPLDAIERFYFGITDPSGNRSGYKEEFISRCKGFSSHRSPRGILIKMKRNLLLNCRLPSAAGNETQSYADVLALFQKIEKHLLNMSISSEEYEFLKNSLLAKSTWVHDELKTIPVSNKP</sequence>
<dbReference type="AlphaFoldDB" id="A0ABD2J551"/>
<accession>A0ABD2J551</accession>
<gene>
    <name evidence="2" type="ORF">niasHS_009706</name>
</gene>